<dbReference type="Gene3D" id="3.40.630.30">
    <property type="match status" value="1"/>
</dbReference>
<proteinExistence type="predicted"/>
<reference evidence="2" key="2">
    <citation type="submission" date="2012-03" db="EMBL/GenBank/DDBJ databases">
        <title>Complete genome sequence of Flavobacterium indicum GPTSA100-9T, isolated from warm spring water.</title>
        <authorList>
            <person name="Barbier P."/>
            <person name="Houel A."/>
            <person name="Loux V."/>
            <person name="Poulain J."/>
            <person name="Bernardet J.-F."/>
            <person name="Touchon M."/>
            <person name="Duchaud E."/>
        </authorList>
    </citation>
    <scope>NUCLEOTIDE SEQUENCE [LARGE SCALE GENOMIC DNA]</scope>
    <source>
        <strain evidence="2">DSM 17447 / CIP 109464 / GPTSA100-9</strain>
    </source>
</reference>
<reference evidence="1 2" key="1">
    <citation type="journal article" date="2012" name="J. Bacteriol.">
        <title>Complete Genome Sequence of Flavobacterium indicum GPSTA100-9T, Isolated from Warm Spring Water.</title>
        <authorList>
            <person name="Barbier P."/>
            <person name="Houel A."/>
            <person name="Loux V."/>
            <person name="Poulain J."/>
            <person name="Bernardet J.F."/>
            <person name="Touchon M."/>
            <person name="Duchaud E."/>
        </authorList>
    </citation>
    <scope>NUCLEOTIDE SEQUENCE [LARGE SCALE GENOMIC DNA]</scope>
    <source>
        <strain evidence="2">DSM 17447 / CIP 109464 / GPTSA100-9</strain>
    </source>
</reference>
<accession>H8XV42</accession>
<dbReference type="Proteomes" id="UP000007599">
    <property type="component" value="Chromosome I"/>
</dbReference>
<dbReference type="RefSeq" id="WP_014388140.1">
    <property type="nucleotide sequence ID" value="NC_017025.1"/>
</dbReference>
<dbReference type="KEGG" id="fin:KQS_05230"/>
<dbReference type="EMBL" id="HE774682">
    <property type="protein sequence ID" value="CCG53012.1"/>
    <property type="molecule type" value="Genomic_DNA"/>
</dbReference>
<evidence type="ECO:0000313" key="2">
    <source>
        <dbReference type="Proteomes" id="UP000007599"/>
    </source>
</evidence>
<dbReference type="SUPFAM" id="SSF55729">
    <property type="entry name" value="Acyl-CoA N-acyltransferases (Nat)"/>
    <property type="match status" value="1"/>
</dbReference>
<evidence type="ECO:0000313" key="1">
    <source>
        <dbReference type="EMBL" id="CCG53012.1"/>
    </source>
</evidence>
<gene>
    <name evidence="1" type="ordered locus">KQS_05230</name>
</gene>
<name>H8XV42_FLAIG</name>
<dbReference type="PATRIC" id="fig|1094466.5.peg.1026"/>
<organism evidence="1 2">
    <name type="scientific">Flavobacterium indicum (strain DSM 17447 / CIP 109464 / GPTSA100-9)</name>
    <dbReference type="NCBI Taxonomy" id="1094466"/>
    <lineage>
        <taxon>Bacteria</taxon>
        <taxon>Pseudomonadati</taxon>
        <taxon>Bacteroidota</taxon>
        <taxon>Flavobacteriia</taxon>
        <taxon>Flavobacteriales</taxon>
        <taxon>Flavobacteriaceae</taxon>
        <taxon>Flavobacterium</taxon>
    </lineage>
</organism>
<keyword evidence="2" id="KW-1185">Reference proteome</keyword>
<dbReference type="STRING" id="1094466.KQS_05230"/>
<dbReference type="AlphaFoldDB" id="H8XV42"/>
<dbReference type="HOGENOM" id="CLU_073603_0_0_10"/>
<protein>
    <submittedName>
        <fullName evidence="1">Uncharacterized protein</fullName>
    </submittedName>
</protein>
<dbReference type="OrthoDB" id="9808687at2"/>
<dbReference type="eggNOG" id="COG3146">
    <property type="taxonomic scope" value="Bacteria"/>
</dbReference>
<sequence length="328" mass="38455">MEKYKVIQYQSEYYSQWNDFVAKAKNATFLFHRDFMEYHKERFQDFSLIIVDNKNRIRALLPANIVGNQLFSHQGLSYGGIIIDDTLKLDKYIILFQSLLQFLERQSISELILKPIPNFYCSNPSEEINYLLHLVKANLFRVDSTATIALKSSFQIDKSRLEGVKKAQILGLKLEKVEDCTHFWNDILIPNLKERHGLNPVHTLDEIHHLKQKFPKNILQFNVYQKEELLAGATVFVNGNVVHVQYISGIGNKNQHGALDFLFYHLLQEEFKDYAYFDFGNSNEEYGTKLNQGLHFWKEGFGARTYVHNFYSVVPKNEYLLNHVIFKK</sequence>
<dbReference type="InterPro" id="IPR016181">
    <property type="entry name" value="Acyl_CoA_acyltransferase"/>
</dbReference>